<dbReference type="EMBL" id="AGUD01000251">
    <property type="protein sequence ID" value="EHN09819.1"/>
    <property type="molecule type" value="Genomic_DNA"/>
</dbReference>
<feature type="transmembrane region" description="Helical" evidence="1">
    <location>
        <begin position="98"/>
        <end position="119"/>
    </location>
</feature>
<dbReference type="Proteomes" id="UP000005143">
    <property type="component" value="Unassembled WGS sequence"/>
</dbReference>
<accession>H0E941</accession>
<keyword evidence="3" id="KW-1185">Reference proteome</keyword>
<comment type="caution">
    <text evidence="2">The sequence shown here is derived from an EMBL/GenBank/DDBJ whole genome shotgun (WGS) entry which is preliminary data.</text>
</comment>
<keyword evidence="1" id="KW-0472">Membrane</keyword>
<keyword evidence="1" id="KW-0812">Transmembrane</keyword>
<evidence type="ECO:0000313" key="2">
    <source>
        <dbReference type="EMBL" id="EHN09819.1"/>
    </source>
</evidence>
<keyword evidence="1" id="KW-1133">Transmembrane helix</keyword>
<feature type="transmembrane region" description="Helical" evidence="1">
    <location>
        <begin position="20"/>
        <end position="43"/>
    </location>
</feature>
<evidence type="ECO:0000313" key="3">
    <source>
        <dbReference type="Proteomes" id="UP000005143"/>
    </source>
</evidence>
<sequence>MATGAGLDLLAHVARGSHAAVVPHVAPVAAGIAVVALLGTLLARREVGTPCTSWRRRLLTTVAIVLCGLLTQELAAILAGTGHGADVGELAVHAGQAVLPLALLGGGVVALAIGVARVVGRGIGLVAPATVALLTVPLRVAAAADALAPPGPLAVPRLAGRAPPLA</sequence>
<organism evidence="2 3">
    <name type="scientific">Patulibacter medicamentivorans</name>
    <dbReference type="NCBI Taxonomy" id="1097667"/>
    <lineage>
        <taxon>Bacteria</taxon>
        <taxon>Bacillati</taxon>
        <taxon>Actinomycetota</taxon>
        <taxon>Thermoleophilia</taxon>
        <taxon>Solirubrobacterales</taxon>
        <taxon>Patulibacteraceae</taxon>
        <taxon>Patulibacter</taxon>
    </lineage>
</organism>
<feature type="transmembrane region" description="Helical" evidence="1">
    <location>
        <begin position="58"/>
        <end position="78"/>
    </location>
</feature>
<protein>
    <submittedName>
        <fullName evidence="2">Uncharacterized protein</fullName>
    </submittedName>
</protein>
<evidence type="ECO:0000256" key="1">
    <source>
        <dbReference type="SAM" id="Phobius"/>
    </source>
</evidence>
<reference evidence="2 3" key="1">
    <citation type="journal article" date="2013" name="Biodegradation">
        <title>Quantitative proteomic analysis of ibuprofen-degrading Patulibacter sp. strain I11.</title>
        <authorList>
            <person name="Almeida B."/>
            <person name="Kjeldal H."/>
            <person name="Lolas I."/>
            <person name="Knudsen A.D."/>
            <person name="Carvalho G."/>
            <person name="Nielsen K.L."/>
            <person name="Barreto Crespo M.T."/>
            <person name="Stensballe A."/>
            <person name="Nielsen J.L."/>
        </authorList>
    </citation>
    <scope>NUCLEOTIDE SEQUENCE [LARGE SCALE GENOMIC DNA]</scope>
    <source>
        <strain evidence="2 3">I11</strain>
    </source>
</reference>
<proteinExistence type="predicted"/>
<gene>
    <name evidence="2" type="ORF">PAI11_33560</name>
</gene>
<name>H0E941_9ACTN</name>
<dbReference type="AlphaFoldDB" id="H0E941"/>